<dbReference type="PANTHER" id="PTHR37304">
    <property type="entry name" value="MEMBRANE PROTEIN-RELATED"/>
    <property type="match status" value="1"/>
</dbReference>
<accession>A0ABP3U2J1</accession>
<keyword evidence="1" id="KW-0472">Membrane</keyword>
<protein>
    <submittedName>
        <fullName evidence="2">DUF378 domain-containing protein</fullName>
    </submittedName>
</protein>
<dbReference type="Proteomes" id="UP001500339">
    <property type="component" value="Unassembled WGS sequence"/>
</dbReference>
<feature type="transmembrane region" description="Helical" evidence="1">
    <location>
        <begin position="43"/>
        <end position="64"/>
    </location>
</feature>
<dbReference type="PANTHER" id="PTHR37304:SF1">
    <property type="entry name" value="MEMBRANE PROTEIN"/>
    <property type="match status" value="1"/>
</dbReference>
<gene>
    <name evidence="2" type="ORF">GCM10008905_15410</name>
</gene>
<organism evidence="2 3">
    <name type="scientific">Clostridium malenominatum</name>
    <dbReference type="NCBI Taxonomy" id="1539"/>
    <lineage>
        <taxon>Bacteria</taxon>
        <taxon>Bacillati</taxon>
        <taxon>Bacillota</taxon>
        <taxon>Clostridia</taxon>
        <taxon>Eubacteriales</taxon>
        <taxon>Clostridiaceae</taxon>
        <taxon>Clostridium</taxon>
    </lineage>
</organism>
<dbReference type="Pfam" id="PF04070">
    <property type="entry name" value="DUF378"/>
    <property type="match status" value="1"/>
</dbReference>
<keyword evidence="3" id="KW-1185">Reference proteome</keyword>
<comment type="caution">
    <text evidence="2">The sequence shown here is derived from an EMBL/GenBank/DDBJ whole genome shotgun (WGS) entry which is preliminary data.</text>
</comment>
<evidence type="ECO:0000313" key="3">
    <source>
        <dbReference type="Proteomes" id="UP001500339"/>
    </source>
</evidence>
<sequence length="72" mass="8159">MYKFNLFDKIAFILVIIGAVNWGLLGLFNFNLVSAVFGEPANFLSRIIYILVGISGMYLLSLLLKIKKYSRP</sequence>
<keyword evidence="1" id="KW-0812">Transmembrane</keyword>
<evidence type="ECO:0000256" key="1">
    <source>
        <dbReference type="SAM" id="Phobius"/>
    </source>
</evidence>
<name>A0ABP3U2J1_9CLOT</name>
<proteinExistence type="predicted"/>
<dbReference type="RefSeq" id="WP_343768490.1">
    <property type="nucleotide sequence ID" value="NZ_BAAACF010000001.1"/>
</dbReference>
<keyword evidence="1" id="KW-1133">Transmembrane helix</keyword>
<dbReference type="InterPro" id="IPR007211">
    <property type="entry name" value="DUF378"/>
</dbReference>
<reference evidence="3" key="1">
    <citation type="journal article" date="2019" name="Int. J. Syst. Evol. Microbiol.">
        <title>The Global Catalogue of Microorganisms (GCM) 10K type strain sequencing project: providing services to taxonomists for standard genome sequencing and annotation.</title>
        <authorList>
            <consortium name="The Broad Institute Genomics Platform"/>
            <consortium name="The Broad Institute Genome Sequencing Center for Infectious Disease"/>
            <person name="Wu L."/>
            <person name="Ma J."/>
        </authorList>
    </citation>
    <scope>NUCLEOTIDE SEQUENCE [LARGE SCALE GENOMIC DNA]</scope>
    <source>
        <strain evidence="3">JCM 1405</strain>
    </source>
</reference>
<evidence type="ECO:0000313" key="2">
    <source>
        <dbReference type="EMBL" id="GAA0723137.1"/>
    </source>
</evidence>
<dbReference type="EMBL" id="BAAACF010000001">
    <property type="protein sequence ID" value="GAA0723137.1"/>
    <property type="molecule type" value="Genomic_DNA"/>
</dbReference>
<feature type="transmembrane region" description="Helical" evidence="1">
    <location>
        <begin position="12"/>
        <end position="37"/>
    </location>
</feature>